<gene>
    <name evidence="1" type="ORF">SAMN05216574_107174</name>
</gene>
<dbReference type="OrthoDB" id="5195394at2"/>
<keyword evidence="2" id="KW-1185">Reference proteome</keyword>
<dbReference type="STRING" id="1798228.SAMN05216574_107174"/>
<accession>A0A1I2ES40</accession>
<dbReference type="Proteomes" id="UP000198589">
    <property type="component" value="Unassembled WGS sequence"/>
</dbReference>
<name>A0A1I2ES40_9ACTN</name>
<evidence type="ECO:0000313" key="2">
    <source>
        <dbReference type="Proteomes" id="UP000198589"/>
    </source>
</evidence>
<dbReference type="AlphaFoldDB" id="A0A1I2ES40"/>
<sequence>MTEVAPTAPAIAILSRAASLLDSVGADRTQVDAEVALKCLLAAALLESAGGRAARVPLLHGDPRTTIRAAMTALSELDEAVFSREPVLGAARAARRALRLLD</sequence>
<dbReference type="RefSeq" id="WP_092198129.1">
    <property type="nucleotide sequence ID" value="NZ_FOND01000007.1"/>
</dbReference>
<reference evidence="2" key="1">
    <citation type="submission" date="2016-10" db="EMBL/GenBank/DDBJ databases">
        <authorList>
            <person name="Varghese N."/>
            <person name="Submissions S."/>
        </authorList>
    </citation>
    <scope>NUCLEOTIDE SEQUENCE [LARGE SCALE GENOMIC DNA]</scope>
    <source>
        <strain evidence="2">DSM 46838</strain>
    </source>
</reference>
<evidence type="ECO:0000313" key="1">
    <source>
        <dbReference type="EMBL" id="SFE95882.1"/>
    </source>
</evidence>
<proteinExistence type="predicted"/>
<protein>
    <submittedName>
        <fullName evidence="1">Uncharacterized protein</fullName>
    </submittedName>
</protein>
<organism evidence="1 2">
    <name type="scientific">Blastococcus tunisiensis</name>
    <dbReference type="NCBI Taxonomy" id="1798228"/>
    <lineage>
        <taxon>Bacteria</taxon>
        <taxon>Bacillati</taxon>
        <taxon>Actinomycetota</taxon>
        <taxon>Actinomycetes</taxon>
        <taxon>Geodermatophilales</taxon>
        <taxon>Geodermatophilaceae</taxon>
        <taxon>Blastococcus</taxon>
    </lineage>
</organism>
<dbReference type="EMBL" id="FOND01000007">
    <property type="protein sequence ID" value="SFE95882.1"/>
    <property type="molecule type" value="Genomic_DNA"/>
</dbReference>